<feature type="domain" description="RCK N-terminal" evidence="9">
    <location>
        <begin position="406"/>
        <end position="520"/>
    </location>
</feature>
<keyword evidence="3" id="KW-0813">Transport</keyword>
<name>R4PY05_9BACT</name>
<dbReference type="InterPro" id="IPR036291">
    <property type="entry name" value="NAD(P)-bd_dom_sf"/>
</dbReference>
<organism evidence="10 11">
    <name type="scientific">Candidatus Saccharimonas aalborgensis</name>
    <dbReference type="NCBI Taxonomy" id="1332188"/>
    <lineage>
        <taxon>Bacteria</taxon>
        <taxon>Candidatus Saccharimonadota</taxon>
        <taxon>Candidatus Saccharimonadia</taxon>
        <taxon>Candidatus Saccharimonadales</taxon>
        <taxon>Candidatus Saccharimonadaceae</taxon>
        <taxon>Candidatus Saccharimonas</taxon>
    </lineage>
</organism>
<dbReference type="Proteomes" id="UP000013893">
    <property type="component" value="Chromosome"/>
</dbReference>
<dbReference type="PANTHER" id="PTHR42751:SF3">
    <property type="entry name" value="SODIUM_GLUTAMATE SYMPORTER"/>
    <property type="match status" value="1"/>
</dbReference>
<feature type="transmembrane region" description="Helical" evidence="7">
    <location>
        <begin position="30"/>
        <end position="49"/>
    </location>
</feature>
<evidence type="ECO:0000256" key="5">
    <source>
        <dbReference type="ARBA" id="ARBA00022989"/>
    </source>
</evidence>
<comment type="similarity">
    <text evidence="2">Belongs to the monovalent cation:proton antiporter 2 (CPA2) transporter (TC 2.A.37) family.</text>
</comment>
<dbReference type="Gene3D" id="3.40.50.720">
    <property type="entry name" value="NAD(P)-binding Rossmann-like Domain"/>
    <property type="match status" value="1"/>
</dbReference>
<sequence>MDSTIFTQLSYVIAIVVIVSVIMRWLRQPLIMGYIITGVIVGPSFLHIVRNQNAFDSFSSIGITLLLFIIGLGLNTSVIRSVGRVSFITSMSILPILGLTVYGISSWLGFTPASSAVLAVALFFSSTIIVLKILSDKKEMSRLYGQITLGILLIEDVVATIAVVLLTMIANPSEMTLSSIGIILLKAVGLGVGLTVAGAFVMPRLSKFFAKTQELLFLFAIGWGLIVATAFDLAGFSHEVGALFAGVSIAGVPYAIEMAAKLKPLRDFFIVIFFVTLGESFTLESIMKNLVVAHLLALVVVVGKPLLVLTILGIQRYTKLTSFKAAVHLSQVSEFSIIFVTLAATKNVVDKDFVSLITLVAFITIGISSYLTKHADGLYRLLERPLRHFERASVSEPRKRQVLYPVILVGYHKGGHEFLKTFRDMRQRYLVVDYDPEIIDSLEEQGIRHAYGDATDEEFLDDINADHAQLIVSTMTDLMTNRALLLYIRRHNQKTSFICHANNYTEAAELYEHGASYVSLPHYIGSERVSSFIKRHGLDHNALASYRDKHLITIGRQAIGS</sequence>
<feature type="transmembrane region" description="Helical" evidence="7">
    <location>
        <begin position="293"/>
        <end position="314"/>
    </location>
</feature>
<keyword evidence="11" id="KW-1185">Reference proteome</keyword>
<evidence type="ECO:0000256" key="3">
    <source>
        <dbReference type="ARBA" id="ARBA00022448"/>
    </source>
</evidence>
<evidence type="ECO:0000259" key="9">
    <source>
        <dbReference type="Pfam" id="PF02254"/>
    </source>
</evidence>
<evidence type="ECO:0000256" key="2">
    <source>
        <dbReference type="ARBA" id="ARBA00005551"/>
    </source>
</evidence>
<feature type="transmembrane region" description="Helical" evidence="7">
    <location>
        <begin position="268"/>
        <end position="287"/>
    </location>
</feature>
<dbReference type="EMBL" id="CP005957">
    <property type="protein sequence ID" value="AGL62096.1"/>
    <property type="molecule type" value="Genomic_DNA"/>
</dbReference>
<dbReference type="GO" id="GO:1902600">
    <property type="term" value="P:proton transmembrane transport"/>
    <property type="evidence" value="ECO:0007669"/>
    <property type="project" value="InterPro"/>
</dbReference>
<dbReference type="InterPro" id="IPR006153">
    <property type="entry name" value="Cation/H_exchanger_TM"/>
</dbReference>
<evidence type="ECO:0000313" key="11">
    <source>
        <dbReference type="Proteomes" id="UP000013893"/>
    </source>
</evidence>
<feature type="transmembrane region" description="Helical" evidence="7">
    <location>
        <begin position="147"/>
        <end position="170"/>
    </location>
</feature>
<evidence type="ECO:0000259" key="8">
    <source>
        <dbReference type="Pfam" id="PF00999"/>
    </source>
</evidence>
<protein>
    <submittedName>
        <fullName evidence="10">Uncharacterized protein</fullName>
    </submittedName>
</protein>
<evidence type="ECO:0000313" key="10">
    <source>
        <dbReference type="EMBL" id="AGL62096.1"/>
    </source>
</evidence>
<proteinExistence type="inferred from homology"/>
<feature type="transmembrane region" description="Helical" evidence="7">
    <location>
        <begin position="116"/>
        <end position="135"/>
    </location>
</feature>
<dbReference type="OrthoDB" id="9781411at2"/>
<comment type="subcellular location">
    <subcellularLocation>
        <location evidence="1">Membrane</location>
        <topology evidence="1">Multi-pass membrane protein</topology>
    </subcellularLocation>
</comment>
<dbReference type="Gene3D" id="1.20.1530.20">
    <property type="match status" value="1"/>
</dbReference>
<dbReference type="GO" id="GO:0016020">
    <property type="term" value="C:membrane"/>
    <property type="evidence" value="ECO:0007669"/>
    <property type="project" value="UniProtKB-SubCell"/>
</dbReference>
<dbReference type="InterPro" id="IPR038770">
    <property type="entry name" value="Na+/solute_symporter_sf"/>
</dbReference>
<feature type="domain" description="Cation/H+ exchanger transmembrane" evidence="8">
    <location>
        <begin position="14"/>
        <end position="369"/>
    </location>
</feature>
<feature type="transmembrane region" description="Helical" evidence="7">
    <location>
        <begin position="91"/>
        <end position="110"/>
    </location>
</feature>
<dbReference type="HOGENOM" id="CLU_005126_9_0_0"/>
<evidence type="ECO:0000256" key="6">
    <source>
        <dbReference type="ARBA" id="ARBA00023136"/>
    </source>
</evidence>
<reference evidence="10 11" key="1">
    <citation type="journal article" date="2013" name="Nat. Biotechnol.">
        <title>Genome sequences of rare, uncultured bacteria obtained by differential coverage binning of multiple metagenomes.</title>
        <authorList>
            <person name="Albertsen M."/>
            <person name="Hugenholtz P."/>
            <person name="Skarshewski A."/>
            <person name="Nielsen K.L."/>
            <person name="Tyson G.W."/>
            <person name="Nielsen P.H."/>
        </authorList>
    </citation>
    <scope>NUCLEOTIDE SEQUENCE [LARGE SCALE GENOMIC DNA]</scope>
    <source>
        <strain evidence="10">TM71</strain>
    </source>
</reference>
<dbReference type="Pfam" id="PF00999">
    <property type="entry name" value="Na_H_Exchanger"/>
    <property type="match status" value="1"/>
</dbReference>
<dbReference type="RefSeq" id="WP_015641546.1">
    <property type="nucleotide sequence ID" value="NC_021219.1"/>
</dbReference>
<feature type="transmembrane region" description="Helical" evidence="7">
    <location>
        <begin position="240"/>
        <end position="256"/>
    </location>
</feature>
<dbReference type="KEGG" id="saal:L336_0388"/>
<gene>
    <name evidence="10" type="ORF">L336_0388</name>
</gene>
<dbReference type="PANTHER" id="PTHR42751">
    <property type="entry name" value="SODIUM/HYDROGEN EXCHANGER FAMILY/TRKA DOMAIN PROTEIN"/>
    <property type="match status" value="1"/>
</dbReference>
<evidence type="ECO:0000256" key="4">
    <source>
        <dbReference type="ARBA" id="ARBA00022692"/>
    </source>
</evidence>
<dbReference type="AlphaFoldDB" id="R4PY05"/>
<feature type="transmembrane region" description="Helical" evidence="7">
    <location>
        <begin position="353"/>
        <end position="372"/>
    </location>
</feature>
<feature type="transmembrane region" description="Helical" evidence="7">
    <location>
        <begin position="182"/>
        <end position="203"/>
    </location>
</feature>
<keyword evidence="5 7" id="KW-1133">Transmembrane helix</keyword>
<accession>R4PY05</accession>
<evidence type="ECO:0000256" key="7">
    <source>
        <dbReference type="SAM" id="Phobius"/>
    </source>
</evidence>
<dbReference type="InterPro" id="IPR003148">
    <property type="entry name" value="RCK_N"/>
</dbReference>
<dbReference type="Pfam" id="PF02254">
    <property type="entry name" value="TrkA_N"/>
    <property type="match status" value="1"/>
</dbReference>
<feature type="transmembrane region" description="Helical" evidence="7">
    <location>
        <begin position="61"/>
        <end position="79"/>
    </location>
</feature>
<keyword evidence="6 7" id="KW-0472">Membrane</keyword>
<dbReference type="GO" id="GO:0015297">
    <property type="term" value="F:antiporter activity"/>
    <property type="evidence" value="ECO:0007669"/>
    <property type="project" value="InterPro"/>
</dbReference>
<evidence type="ECO:0000256" key="1">
    <source>
        <dbReference type="ARBA" id="ARBA00004141"/>
    </source>
</evidence>
<keyword evidence="4 7" id="KW-0812">Transmembrane</keyword>
<feature type="transmembrane region" description="Helical" evidence="7">
    <location>
        <begin position="6"/>
        <end position="23"/>
    </location>
</feature>
<dbReference type="GO" id="GO:0006813">
    <property type="term" value="P:potassium ion transport"/>
    <property type="evidence" value="ECO:0007669"/>
    <property type="project" value="InterPro"/>
</dbReference>
<dbReference type="SUPFAM" id="SSF51735">
    <property type="entry name" value="NAD(P)-binding Rossmann-fold domains"/>
    <property type="match status" value="1"/>
</dbReference>
<feature type="transmembrane region" description="Helical" evidence="7">
    <location>
        <begin position="215"/>
        <end position="234"/>
    </location>
</feature>
<dbReference type="STRING" id="1332188.L336_0388"/>